<dbReference type="SUPFAM" id="SSF55729">
    <property type="entry name" value="Acyl-CoA N-acyltransferases (Nat)"/>
    <property type="match status" value="1"/>
</dbReference>
<organism evidence="2 3">
    <name type="scientific">Dactylosporangium salmoneum</name>
    <dbReference type="NCBI Taxonomy" id="53361"/>
    <lineage>
        <taxon>Bacteria</taxon>
        <taxon>Bacillati</taxon>
        <taxon>Actinomycetota</taxon>
        <taxon>Actinomycetes</taxon>
        <taxon>Micromonosporales</taxon>
        <taxon>Micromonosporaceae</taxon>
        <taxon>Dactylosporangium</taxon>
    </lineage>
</organism>
<accession>A0ABN3FMB8</accession>
<dbReference type="Proteomes" id="UP001501444">
    <property type="component" value="Unassembled WGS sequence"/>
</dbReference>
<dbReference type="Pfam" id="PF08445">
    <property type="entry name" value="FR47"/>
    <property type="match status" value="1"/>
</dbReference>
<dbReference type="InterPro" id="IPR000182">
    <property type="entry name" value="GNAT_dom"/>
</dbReference>
<evidence type="ECO:0000259" key="1">
    <source>
        <dbReference type="PROSITE" id="PS51186"/>
    </source>
</evidence>
<proteinExistence type="predicted"/>
<evidence type="ECO:0000313" key="3">
    <source>
        <dbReference type="Proteomes" id="UP001501444"/>
    </source>
</evidence>
<dbReference type="InterPro" id="IPR013653">
    <property type="entry name" value="GCN5-like_dom"/>
</dbReference>
<dbReference type="EMBL" id="BAAARV010000012">
    <property type="protein sequence ID" value="GAA2333507.1"/>
    <property type="molecule type" value="Genomic_DNA"/>
</dbReference>
<dbReference type="InterPro" id="IPR016181">
    <property type="entry name" value="Acyl_CoA_acyltransferase"/>
</dbReference>
<reference evidence="2 3" key="1">
    <citation type="journal article" date="2019" name="Int. J. Syst. Evol. Microbiol.">
        <title>The Global Catalogue of Microorganisms (GCM) 10K type strain sequencing project: providing services to taxonomists for standard genome sequencing and annotation.</title>
        <authorList>
            <consortium name="The Broad Institute Genomics Platform"/>
            <consortium name="The Broad Institute Genome Sequencing Center for Infectious Disease"/>
            <person name="Wu L."/>
            <person name="Ma J."/>
        </authorList>
    </citation>
    <scope>NUCLEOTIDE SEQUENCE [LARGE SCALE GENOMIC DNA]</scope>
    <source>
        <strain evidence="2 3">JCM 3272</strain>
    </source>
</reference>
<protein>
    <recommendedName>
        <fullName evidence="1">N-acetyltransferase domain-containing protein</fullName>
    </recommendedName>
</protein>
<keyword evidence="3" id="KW-1185">Reference proteome</keyword>
<evidence type="ECO:0000313" key="2">
    <source>
        <dbReference type="EMBL" id="GAA2333507.1"/>
    </source>
</evidence>
<feature type="domain" description="N-acetyltransferase" evidence="1">
    <location>
        <begin position="151"/>
        <end position="297"/>
    </location>
</feature>
<gene>
    <name evidence="2" type="ORF">GCM10010170_012770</name>
</gene>
<name>A0ABN3FMB8_9ACTN</name>
<dbReference type="PROSITE" id="PS51186">
    <property type="entry name" value="GNAT"/>
    <property type="match status" value="1"/>
</dbReference>
<sequence>MSPQLEFVADAAQFLDVTAELLAADPVACSVVASFARRAVAAREAGVAPPPGDWWLVVRDEGDAVVGAGMRTAPFEPRPPYLLPMPDEAAVALARALHARGEETLGVNGALPATVLCAQELARLGGGRVEVSRHTRLFELGELAWPAPAPGRLRHAGRDDLDVTVEWYAAFGGDADEQAGRPRGSSAHELPSRDDMLRRIEAGHVYLWVDDRDRPVHMLGATPPAFGTVRLGPVYTPPAERGNGWAGNAVAHLSHRLQAAGLRICLYTDQDNPVSNKIYIALGYRPVVDVANLLIAR</sequence>
<dbReference type="RefSeq" id="WP_344611293.1">
    <property type="nucleotide sequence ID" value="NZ_BAAARV010000012.1"/>
</dbReference>
<dbReference type="Gene3D" id="3.40.630.30">
    <property type="match status" value="1"/>
</dbReference>
<comment type="caution">
    <text evidence="2">The sequence shown here is derived from an EMBL/GenBank/DDBJ whole genome shotgun (WGS) entry which is preliminary data.</text>
</comment>